<comment type="caution">
    <text evidence="1">The sequence shown here is derived from an EMBL/GenBank/DDBJ whole genome shotgun (WGS) entry which is preliminary data.</text>
</comment>
<gene>
    <name evidence="1" type="ORF">FS320_32750</name>
</gene>
<proteinExistence type="predicted"/>
<sequence>MDNFKLRNGHRYKALVLAVERLTERNCASLYKERAQLIPDIAKNAWITLDEASRAHDGFELFLAAGVAKKKRELALEMSLARDLFGTVQLNSSYSTVWPALMEAVDKPDFVKVISSTRAHIEMPAEVVHFDVSNGTAVLPQATLAVALTIPVVEAKPNQEKLRNLIEIEVPRLASEIRARFDTLPSIAREIGACDSVQDLISIFPAAADLLRPAARETDASAIDTLHALS</sequence>
<organism evidence="1 2">
    <name type="scientific">Microvirga tunisiensis</name>
    <dbReference type="NCBI Taxonomy" id="2108360"/>
    <lineage>
        <taxon>Bacteria</taxon>
        <taxon>Pseudomonadati</taxon>
        <taxon>Pseudomonadota</taxon>
        <taxon>Alphaproteobacteria</taxon>
        <taxon>Hyphomicrobiales</taxon>
        <taxon>Methylobacteriaceae</taxon>
        <taxon>Microvirga</taxon>
    </lineage>
</organism>
<name>A0A5N7MRV0_9HYPH</name>
<protein>
    <submittedName>
        <fullName evidence="1">Uncharacterized protein</fullName>
    </submittedName>
</protein>
<keyword evidence="2" id="KW-1185">Reference proteome</keyword>
<evidence type="ECO:0000313" key="1">
    <source>
        <dbReference type="EMBL" id="MPR29721.1"/>
    </source>
</evidence>
<dbReference type="Proteomes" id="UP000403266">
    <property type="component" value="Unassembled WGS sequence"/>
</dbReference>
<dbReference type="RefSeq" id="WP_152716603.1">
    <property type="nucleotide sequence ID" value="NZ_VOSJ01000281.1"/>
</dbReference>
<dbReference type="EMBL" id="VOSK01000261">
    <property type="protein sequence ID" value="MPR29721.1"/>
    <property type="molecule type" value="Genomic_DNA"/>
</dbReference>
<dbReference type="OrthoDB" id="9822096at2"/>
<accession>A0A5N7MRV0</accession>
<dbReference type="AlphaFoldDB" id="A0A5N7MRV0"/>
<reference evidence="1 2" key="1">
    <citation type="journal article" date="2019" name="Syst. Appl. Microbiol.">
        <title>Microvirga tunisiensis sp. nov., a root nodule symbiotic bacterium isolated from Lupinus micranthus and L. luteus grown in Northern Tunisia.</title>
        <authorList>
            <person name="Msaddak A."/>
            <person name="Rejili M."/>
            <person name="Duran D."/>
            <person name="Mars M."/>
            <person name="Palacios J.M."/>
            <person name="Ruiz-Argueso T."/>
            <person name="Rey L."/>
            <person name="Imperial J."/>
        </authorList>
    </citation>
    <scope>NUCLEOTIDE SEQUENCE [LARGE SCALE GENOMIC DNA]</scope>
    <source>
        <strain evidence="1 2">Lmie10</strain>
    </source>
</reference>
<evidence type="ECO:0000313" key="2">
    <source>
        <dbReference type="Proteomes" id="UP000403266"/>
    </source>
</evidence>